<gene>
    <name evidence="2" type="ORF">CBM2587_A170082</name>
</gene>
<evidence type="ECO:0000313" key="3">
    <source>
        <dbReference type="Proteomes" id="UP000256780"/>
    </source>
</evidence>
<proteinExistence type="predicted"/>
<feature type="region of interest" description="Disordered" evidence="1">
    <location>
        <begin position="29"/>
        <end position="59"/>
    </location>
</feature>
<name>A0A975ZZZ3_9BURK</name>
<organism evidence="2 3">
    <name type="scientific">Cupriavidus taiwanensis</name>
    <dbReference type="NCBI Taxonomy" id="164546"/>
    <lineage>
        <taxon>Bacteria</taxon>
        <taxon>Pseudomonadati</taxon>
        <taxon>Pseudomonadota</taxon>
        <taxon>Betaproteobacteria</taxon>
        <taxon>Burkholderiales</taxon>
        <taxon>Burkholderiaceae</taxon>
        <taxon>Cupriavidus</taxon>
    </lineage>
</organism>
<evidence type="ECO:0000256" key="1">
    <source>
        <dbReference type="SAM" id="MobiDB-lite"/>
    </source>
</evidence>
<protein>
    <submittedName>
        <fullName evidence="2">Uncharacterized protein</fullName>
    </submittedName>
</protein>
<dbReference type="AlphaFoldDB" id="A0A975ZZZ3"/>
<dbReference type="EMBL" id="OFSQ01000009">
    <property type="protein sequence ID" value="SOY48016.1"/>
    <property type="molecule type" value="Genomic_DNA"/>
</dbReference>
<dbReference type="Proteomes" id="UP000256780">
    <property type="component" value="Chromosome CBM2587_a"/>
</dbReference>
<sequence length="59" mass="7033">MFCEHLFEKRYHTEMLALGASPALRHRPCVPDPPFRDRSQPDTLCRKPKPPRKTNCWNR</sequence>
<reference evidence="2 3" key="1">
    <citation type="submission" date="2018-01" db="EMBL/GenBank/DDBJ databases">
        <authorList>
            <person name="Clerissi C."/>
        </authorList>
    </citation>
    <scope>NUCLEOTIDE SEQUENCE [LARGE SCALE GENOMIC DNA]</scope>
    <source>
        <strain evidence="2">Cupriavidus sp. LMG 19464</strain>
    </source>
</reference>
<accession>A0A975ZZZ3</accession>
<comment type="caution">
    <text evidence="2">The sequence shown here is derived from an EMBL/GenBank/DDBJ whole genome shotgun (WGS) entry which is preliminary data.</text>
</comment>
<evidence type="ECO:0000313" key="2">
    <source>
        <dbReference type="EMBL" id="SOY48016.1"/>
    </source>
</evidence>